<reference evidence="6" key="1">
    <citation type="submission" date="2022-10" db="EMBL/GenBank/DDBJ databases">
        <title>The complete genomes of actinobacterial strains from the NBC collection.</title>
        <authorList>
            <person name="Joergensen T.S."/>
            <person name="Alvarez Arevalo M."/>
            <person name="Sterndorff E.B."/>
            <person name="Faurdal D."/>
            <person name="Vuksanovic O."/>
            <person name="Mourched A.-S."/>
            <person name="Charusanti P."/>
            <person name="Shaw S."/>
            <person name="Blin K."/>
            <person name="Weber T."/>
        </authorList>
    </citation>
    <scope>NUCLEOTIDE SEQUENCE</scope>
    <source>
        <strain evidence="6">NBC_00060</strain>
    </source>
</reference>
<keyword evidence="2 3" id="KW-0378">Hydrolase</keyword>
<dbReference type="InterPro" id="IPR020084">
    <property type="entry name" value="NUDIX_hydrolase_CS"/>
</dbReference>
<dbReference type="InterPro" id="IPR000086">
    <property type="entry name" value="NUDIX_hydrolase_dom"/>
</dbReference>
<name>A0AAU2HC32_9ACTN</name>
<accession>A0AAU2HC32</accession>
<proteinExistence type="inferred from homology"/>
<evidence type="ECO:0000256" key="3">
    <source>
        <dbReference type="RuleBase" id="RU003476"/>
    </source>
</evidence>
<dbReference type="PROSITE" id="PS00893">
    <property type="entry name" value="NUDIX_BOX"/>
    <property type="match status" value="1"/>
</dbReference>
<dbReference type="PANTHER" id="PTHR43736:SF2">
    <property type="entry name" value="MUTT_NUDIX FAMILY PROTEIN"/>
    <property type="match status" value="1"/>
</dbReference>
<dbReference type="PROSITE" id="PS51462">
    <property type="entry name" value="NUDIX"/>
    <property type="match status" value="1"/>
</dbReference>
<organism evidence="6">
    <name type="scientific">Streptomyces sp. NBC_00060</name>
    <dbReference type="NCBI Taxonomy" id="2975636"/>
    <lineage>
        <taxon>Bacteria</taxon>
        <taxon>Bacillati</taxon>
        <taxon>Actinomycetota</taxon>
        <taxon>Actinomycetes</taxon>
        <taxon>Kitasatosporales</taxon>
        <taxon>Streptomycetaceae</taxon>
        <taxon>Streptomyces</taxon>
    </lineage>
</organism>
<dbReference type="InterPro" id="IPR020476">
    <property type="entry name" value="Nudix_hydrolase"/>
</dbReference>
<evidence type="ECO:0000256" key="4">
    <source>
        <dbReference type="SAM" id="MobiDB-lite"/>
    </source>
</evidence>
<evidence type="ECO:0000256" key="2">
    <source>
        <dbReference type="ARBA" id="ARBA00022801"/>
    </source>
</evidence>
<evidence type="ECO:0000313" key="6">
    <source>
        <dbReference type="EMBL" id="WTU44444.1"/>
    </source>
</evidence>
<dbReference type="AlphaFoldDB" id="A0AAU2HC32"/>
<comment type="similarity">
    <text evidence="1 3">Belongs to the Nudix hydrolase family.</text>
</comment>
<gene>
    <name evidence="6" type="ORF">OHV25_35115</name>
</gene>
<dbReference type="GO" id="GO:0016787">
    <property type="term" value="F:hydrolase activity"/>
    <property type="evidence" value="ECO:0007669"/>
    <property type="project" value="UniProtKB-KW"/>
</dbReference>
<protein>
    <submittedName>
        <fullName evidence="6">NUDIX domain-containing protein</fullName>
    </submittedName>
</protein>
<evidence type="ECO:0000259" key="5">
    <source>
        <dbReference type="PROSITE" id="PS51462"/>
    </source>
</evidence>
<dbReference type="Gene3D" id="3.90.79.10">
    <property type="entry name" value="Nucleoside Triphosphate Pyrophosphohydrolase"/>
    <property type="match status" value="1"/>
</dbReference>
<dbReference type="EMBL" id="CP108253">
    <property type="protein sequence ID" value="WTU44444.1"/>
    <property type="molecule type" value="Genomic_DNA"/>
</dbReference>
<feature type="domain" description="Nudix hydrolase" evidence="5">
    <location>
        <begin position="1"/>
        <end position="132"/>
    </location>
</feature>
<dbReference type="Pfam" id="PF00293">
    <property type="entry name" value="NUDIX"/>
    <property type="match status" value="1"/>
</dbReference>
<evidence type="ECO:0000256" key="1">
    <source>
        <dbReference type="ARBA" id="ARBA00005582"/>
    </source>
</evidence>
<dbReference type="PRINTS" id="PR00502">
    <property type="entry name" value="NUDIXFAMILY"/>
</dbReference>
<dbReference type="InterPro" id="IPR015797">
    <property type="entry name" value="NUDIX_hydrolase-like_dom_sf"/>
</dbReference>
<feature type="region of interest" description="Disordered" evidence="4">
    <location>
        <begin position="75"/>
        <end position="98"/>
    </location>
</feature>
<sequence length="133" mass="14272">MKARAVAIVRKDDAVLLIHRRKGGAEYYTLPGGGVEEGETPEQACVRELAEETGLRAAVESPLHTLDNAGRSEHYFVMGPATGTPRLGGPESERDSGDNQYRLVWVPLADVASIGLKPDAITSHLVGIPNTVR</sequence>
<dbReference type="PANTHER" id="PTHR43736">
    <property type="entry name" value="ADP-RIBOSE PYROPHOSPHATASE"/>
    <property type="match status" value="1"/>
</dbReference>
<dbReference type="SUPFAM" id="SSF55811">
    <property type="entry name" value="Nudix"/>
    <property type="match status" value="1"/>
</dbReference>